<sequence length="936" mass="106254">MDIGEEVAPEASMMVDDARRYLEDTVSAQDATAIRSTTLFDLQNAARQIELNLKEVCNLRRLEYFFASLEKFSIAARAVCDTTTMAWAWGPAKLMLEICSEEPAVLKELVSAYKRIGQAFPSLGNLKDGDATSSETQQLFAICYADLLDFHRRTYEVLRRHGWYSFFQTSWARLQPWLRIYLDDLNTCGRLLRTAQSSRDIGKTRDSRNRATKELERNEEDRKVSELQNAQFWLEASTLDQEEELDVLRNKSHEDSCDWIYDNRIVESWLRNGNDHRVLWLKGIPGSGKSVLCSKLIEKIQSSQRTKVLYVLCSDSLPESKQSRSVLQSLTWQLIRGQPHLCAAVQVDFINKGHRKSSKPKIRELLHLAVSAYPSVRIIIDGLDECDLKQQEEILDEMIAVTKVDTGSSVCKVLISSQDVLKISRKLRNRTSIDLGKQQTAVRSAISSFVGAQIEQSPLFKDAESLDASELERVRQTLVTKAGGMFLWVRLVMTMLENTYTPGDLKKALEDLPEGLDQVYDKIFARFRLQLSQTNRDRASRIFQWLACSPRYLKRYEIQDAIALDFDHPTIDCDKRGFEHIVELCKPLVESGSGETIRFVHASVKEYLLKHQPLFRLEEARCNITFSCLAYLLNHGINLVAADFDDESRRVEIGQGIHGLCRYAVQNWTEHLLSYLSEKEIVQVELRAKILQALENLALALSKISQLPQSDFSQTSLDSRCDALSEHPVACTFVKSALVDQLPQRIAPAESMSATSVEHPLTSIRRKYDEISMQLLQATSVPGLQEKELESFKKTYGSDILICRTSNCPRGLQGFRSVQERDAHESTHQLRCPYLGCIYNRNGVASEKKLKDHIAASHPEERAQGPATPIKPFGEKRITTDSTLVESPANVWKEAEVVVSSDGEEEDDGDDDDVFYDKLEHVARTDGFALRSTDWT</sequence>
<dbReference type="Proteomes" id="UP000053328">
    <property type="component" value="Unassembled WGS sequence"/>
</dbReference>
<reference evidence="5 6" key="1">
    <citation type="submission" date="2015-01" db="EMBL/GenBank/DDBJ databases">
        <title>The Genome Sequence of Exophiala spinifera CBS89968.</title>
        <authorList>
            <consortium name="The Broad Institute Genomics Platform"/>
            <person name="Cuomo C."/>
            <person name="de Hoog S."/>
            <person name="Gorbushina A."/>
            <person name="Stielow B."/>
            <person name="Teixiera M."/>
            <person name="Abouelleil A."/>
            <person name="Chapman S.B."/>
            <person name="Priest M."/>
            <person name="Young S.K."/>
            <person name="Wortman J."/>
            <person name="Nusbaum C."/>
            <person name="Birren B."/>
        </authorList>
    </citation>
    <scope>NUCLEOTIDE SEQUENCE [LARGE SCALE GENOMIC DNA]</scope>
    <source>
        <strain evidence="5 6">CBS 89968</strain>
    </source>
</reference>
<evidence type="ECO:0000259" key="4">
    <source>
        <dbReference type="Pfam" id="PF24883"/>
    </source>
</evidence>
<dbReference type="EMBL" id="KN847494">
    <property type="protein sequence ID" value="KIW17866.1"/>
    <property type="molecule type" value="Genomic_DNA"/>
</dbReference>
<dbReference type="SUPFAM" id="SSF52540">
    <property type="entry name" value="P-loop containing nucleoside triphosphate hydrolases"/>
    <property type="match status" value="1"/>
</dbReference>
<evidence type="ECO:0000256" key="2">
    <source>
        <dbReference type="SAM" id="MobiDB-lite"/>
    </source>
</evidence>
<dbReference type="GeneID" id="27332144"/>
<evidence type="ECO:0000256" key="1">
    <source>
        <dbReference type="ARBA" id="ARBA00022737"/>
    </source>
</evidence>
<accession>A0A0D1YRI2</accession>
<name>A0A0D1YRI2_9EURO</name>
<dbReference type="HOGENOM" id="CLU_002406_0_0_1"/>
<dbReference type="Pfam" id="PF24883">
    <property type="entry name" value="NPHP3_N"/>
    <property type="match status" value="1"/>
</dbReference>
<dbReference type="InterPro" id="IPR056884">
    <property type="entry name" value="NPHP3-like_N"/>
</dbReference>
<dbReference type="PANTHER" id="PTHR10039">
    <property type="entry name" value="AMELOGENIN"/>
    <property type="match status" value="1"/>
</dbReference>
<feature type="region of interest" description="Disordered" evidence="2">
    <location>
        <begin position="856"/>
        <end position="875"/>
    </location>
</feature>
<protein>
    <submittedName>
        <fullName evidence="5">Uncharacterized protein</fullName>
    </submittedName>
</protein>
<dbReference type="OrthoDB" id="21416at2759"/>
<evidence type="ECO:0000259" key="3">
    <source>
        <dbReference type="Pfam" id="PF22939"/>
    </source>
</evidence>
<evidence type="ECO:0000313" key="5">
    <source>
        <dbReference type="EMBL" id="KIW17866.1"/>
    </source>
</evidence>
<gene>
    <name evidence="5" type="ORF">PV08_05061</name>
</gene>
<keyword evidence="1" id="KW-0677">Repeat</keyword>
<dbReference type="InterPro" id="IPR054471">
    <property type="entry name" value="GPIID_WHD"/>
</dbReference>
<evidence type="ECO:0000313" key="6">
    <source>
        <dbReference type="Proteomes" id="UP000053328"/>
    </source>
</evidence>
<proteinExistence type="predicted"/>
<dbReference type="RefSeq" id="XP_016238082.1">
    <property type="nucleotide sequence ID" value="XM_016379405.1"/>
</dbReference>
<feature type="domain" description="Nephrocystin 3-like N-terminal" evidence="4">
    <location>
        <begin position="256"/>
        <end position="417"/>
    </location>
</feature>
<dbReference type="Gene3D" id="3.40.50.300">
    <property type="entry name" value="P-loop containing nucleotide triphosphate hydrolases"/>
    <property type="match status" value="1"/>
</dbReference>
<keyword evidence="6" id="KW-1185">Reference proteome</keyword>
<dbReference type="InterPro" id="IPR027417">
    <property type="entry name" value="P-loop_NTPase"/>
</dbReference>
<dbReference type="STRING" id="91928.A0A0D1YRI2"/>
<feature type="region of interest" description="Disordered" evidence="2">
    <location>
        <begin position="202"/>
        <end position="221"/>
    </location>
</feature>
<dbReference type="VEuPathDB" id="FungiDB:PV08_05061"/>
<feature type="domain" description="GPI inositol-deacylase winged helix" evidence="3">
    <location>
        <begin position="534"/>
        <end position="611"/>
    </location>
</feature>
<dbReference type="Pfam" id="PF22939">
    <property type="entry name" value="WHD_GPIID"/>
    <property type="match status" value="1"/>
</dbReference>
<dbReference type="PANTHER" id="PTHR10039:SF14">
    <property type="entry name" value="NACHT DOMAIN-CONTAINING PROTEIN"/>
    <property type="match status" value="1"/>
</dbReference>
<organism evidence="5 6">
    <name type="scientific">Exophiala spinifera</name>
    <dbReference type="NCBI Taxonomy" id="91928"/>
    <lineage>
        <taxon>Eukaryota</taxon>
        <taxon>Fungi</taxon>
        <taxon>Dikarya</taxon>
        <taxon>Ascomycota</taxon>
        <taxon>Pezizomycotina</taxon>
        <taxon>Eurotiomycetes</taxon>
        <taxon>Chaetothyriomycetidae</taxon>
        <taxon>Chaetothyriales</taxon>
        <taxon>Herpotrichiellaceae</taxon>
        <taxon>Exophiala</taxon>
    </lineage>
</organism>
<dbReference type="AlphaFoldDB" id="A0A0D1YRI2"/>